<protein>
    <submittedName>
        <fullName evidence="1">Uncharacterized protein</fullName>
    </submittedName>
</protein>
<dbReference type="EMBL" id="JBDFQZ010000013">
    <property type="protein sequence ID" value="KAK9669500.1"/>
    <property type="molecule type" value="Genomic_DNA"/>
</dbReference>
<sequence>MVFDSNMISISKRIYVYLVHLFWLLVSFVKKSSQSIFPILSFNKYTKSRGETNSSIRAKGSKDEIESETSNQLLKGFWLQLINISSCIYKKNHLLSVLKGFASQIIGNSSRIYKYLIPLLIGFLILYGTSKQGARKSPVEPEVDVPPIIIEDIQHPVPDLMTYYSNSHVEILSDHLNKALDSVRILHEMSNYVKQHNAENIPLCVKNWEVNDKPAKGESSEKHKDCNNRKYLVCFLLLLESLVGMCLIKFSPRIRAIFCNSVPTREIDPFLKAKIVADISNHIQKTFISVQIIRDILSDYVKQHTEFEEE</sequence>
<accession>A0AAW1H654</accession>
<name>A0AAW1H654_SAPOF</name>
<organism evidence="1 2">
    <name type="scientific">Saponaria officinalis</name>
    <name type="common">Common soapwort</name>
    <name type="synonym">Lychnis saponaria</name>
    <dbReference type="NCBI Taxonomy" id="3572"/>
    <lineage>
        <taxon>Eukaryota</taxon>
        <taxon>Viridiplantae</taxon>
        <taxon>Streptophyta</taxon>
        <taxon>Embryophyta</taxon>
        <taxon>Tracheophyta</taxon>
        <taxon>Spermatophyta</taxon>
        <taxon>Magnoliopsida</taxon>
        <taxon>eudicotyledons</taxon>
        <taxon>Gunneridae</taxon>
        <taxon>Pentapetalae</taxon>
        <taxon>Caryophyllales</taxon>
        <taxon>Caryophyllaceae</taxon>
        <taxon>Caryophylleae</taxon>
        <taxon>Saponaria</taxon>
    </lineage>
</organism>
<comment type="caution">
    <text evidence="1">The sequence shown here is derived from an EMBL/GenBank/DDBJ whole genome shotgun (WGS) entry which is preliminary data.</text>
</comment>
<keyword evidence="2" id="KW-1185">Reference proteome</keyword>
<evidence type="ECO:0000313" key="1">
    <source>
        <dbReference type="EMBL" id="KAK9669500.1"/>
    </source>
</evidence>
<reference evidence="1" key="1">
    <citation type="submission" date="2024-03" db="EMBL/GenBank/DDBJ databases">
        <title>WGS assembly of Saponaria officinalis var. Norfolk2.</title>
        <authorList>
            <person name="Jenkins J."/>
            <person name="Shu S."/>
            <person name="Grimwood J."/>
            <person name="Barry K."/>
            <person name="Goodstein D."/>
            <person name="Schmutz J."/>
            <person name="Leebens-Mack J."/>
            <person name="Osbourn A."/>
        </authorList>
    </citation>
    <scope>NUCLEOTIDE SEQUENCE [LARGE SCALE GENOMIC DNA]</scope>
    <source>
        <strain evidence="1">JIC</strain>
    </source>
</reference>
<dbReference type="Proteomes" id="UP001443914">
    <property type="component" value="Unassembled WGS sequence"/>
</dbReference>
<dbReference type="AlphaFoldDB" id="A0AAW1H654"/>
<gene>
    <name evidence="1" type="ORF">RND81_13G135200</name>
</gene>
<evidence type="ECO:0000313" key="2">
    <source>
        <dbReference type="Proteomes" id="UP001443914"/>
    </source>
</evidence>
<proteinExistence type="predicted"/>